<comment type="similarity">
    <text evidence="2">Belongs to the SurE nucleotidase family.</text>
</comment>
<dbReference type="AlphaFoldDB" id="A0A4R7S3K5"/>
<protein>
    <recommendedName>
        <fullName evidence="3">5'-nucleotidase</fullName>
        <ecNumber evidence="3">3.1.3.5</ecNumber>
    </recommendedName>
</protein>
<dbReference type="InterPro" id="IPR036523">
    <property type="entry name" value="SurE-like_sf"/>
</dbReference>
<evidence type="ECO:0000256" key="4">
    <source>
        <dbReference type="ARBA" id="ARBA00022723"/>
    </source>
</evidence>
<evidence type="ECO:0000256" key="3">
    <source>
        <dbReference type="ARBA" id="ARBA00012643"/>
    </source>
</evidence>
<dbReference type="Pfam" id="PF01975">
    <property type="entry name" value="SurE"/>
    <property type="match status" value="1"/>
</dbReference>
<sequence length="231" mass="25035">MHFLLTNDDGIDAPGLKALAEAVAAVPGARVSIVAPADEQSMCGHCVTTRKPLVVEPRGEGRWAVRGPSADSVRIALFGLDLKPDWVLSGVNAGGNLGQDIVISGTVAAAREAAYHGIPAMAFSHYLVKGVAMDWPRIASWVTEIMARLSGELLHDGEYWNVNFPHHAPGLLPMPEMVRCIPERMPLDVNYEMTAEGQYQYTAQYSKRPRIPGSDVDECFGGKITVSRLKV</sequence>
<dbReference type="EMBL" id="SOCA01000002">
    <property type="protein sequence ID" value="TDU72972.1"/>
    <property type="molecule type" value="Genomic_DNA"/>
</dbReference>
<feature type="domain" description="Survival protein SurE-like phosphatase/nucleotidase" evidence="6">
    <location>
        <begin position="4"/>
        <end position="168"/>
    </location>
</feature>
<evidence type="ECO:0000259" key="6">
    <source>
        <dbReference type="Pfam" id="PF01975"/>
    </source>
</evidence>
<keyword evidence="5" id="KW-0378">Hydrolase</keyword>
<dbReference type="InterPro" id="IPR030048">
    <property type="entry name" value="SurE"/>
</dbReference>
<organism evidence="7 8">
    <name type="scientific">Prosthecobacter fusiformis</name>
    <dbReference type="NCBI Taxonomy" id="48464"/>
    <lineage>
        <taxon>Bacteria</taxon>
        <taxon>Pseudomonadati</taxon>
        <taxon>Verrucomicrobiota</taxon>
        <taxon>Verrucomicrobiia</taxon>
        <taxon>Verrucomicrobiales</taxon>
        <taxon>Verrucomicrobiaceae</taxon>
        <taxon>Prosthecobacter</taxon>
    </lineage>
</organism>
<dbReference type="GO" id="GO:0008253">
    <property type="term" value="F:5'-nucleotidase activity"/>
    <property type="evidence" value="ECO:0007669"/>
    <property type="project" value="UniProtKB-EC"/>
</dbReference>
<dbReference type="PANTHER" id="PTHR30457">
    <property type="entry name" value="5'-NUCLEOTIDASE SURE"/>
    <property type="match status" value="1"/>
</dbReference>
<dbReference type="GO" id="GO:0046872">
    <property type="term" value="F:metal ion binding"/>
    <property type="evidence" value="ECO:0007669"/>
    <property type="project" value="UniProtKB-KW"/>
</dbReference>
<evidence type="ECO:0000256" key="2">
    <source>
        <dbReference type="ARBA" id="ARBA00011062"/>
    </source>
</evidence>
<dbReference type="Gene3D" id="3.40.1210.10">
    <property type="entry name" value="Survival protein SurE-like phosphatase/nucleotidase"/>
    <property type="match status" value="1"/>
</dbReference>
<dbReference type="Proteomes" id="UP000295662">
    <property type="component" value="Unassembled WGS sequence"/>
</dbReference>
<dbReference type="RefSeq" id="WP_133794091.1">
    <property type="nucleotide sequence ID" value="NZ_SOCA01000002.1"/>
</dbReference>
<evidence type="ECO:0000313" key="7">
    <source>
        <dbReference type="EMBL" id="TDU72972.1"/>
    </source>
</evidence>
<dbReference type="NCBIfam" id="NF001493">
    <property type="entry name" value="PRK00346.2-3"/>
    <property type="match status" value="1"/>
</dbReference>
<reference evidence="7 8" key="1">
    <citation type="submission" date="2019-03" db="EMBL/GenBank/DDBJ databases">
        <title>Genomic Encyclopedia of Archaeal and Bacterial Type Strains, Phase II (KMG-II): from individual species to whole genera.</title>
        <authorList>
            <person name="Goeker M."/>
        </authorList>
    </citation>
    <scope>NUCLEOTIDE SEQUENCE [LARGE SCALE GENOMIC DNA]</scope>
    <source>
        <strain evidence="7 8">ATCC 25309</strain>
    </source>
</reference>
<dbReference type="InterPro" id="IPR002828">
    <property type="entry name" value="SurE-like_Pase/nucleotidase"/>
</dbReference>
<dbReference type="OrthoDB" id="9780815at2"/>
<dbReference type="PANTHER" id="PTHR30457:SF0">
    <property type="entry name" value="PHOSPHATASE, PUTATIVE (AFU_ORTHOLOGUE AFUA_4G01070)-RELATED"/>
    <property type="match status" value="1"/>
</dbReference>
<evidence type="ECO:0000256" key="5">
    <source>
        <dbReference type="ARBA" id="ARBA00022801"/>
    </source>
</evidence>
<accession>A0A4R7S3K5</accession>
<dbReference type="NCBIfam" id="TIGR00087">
    <property type="entry name" value="surE"/>
    <property type="match status" value="1"/>
</dbReference>
<gene>
    <name evidence="7" type="ORF">EI77_01438</name>
</gene>
<comment type="caution">
    <text evidence="7">The sequence shown here is derived from an EMBL/GenBank/DDBJ whole genome shotgun (WGS) entry which is preliminary data.</text>
</comment>
<comment type="catalytic activity">
    <reaction evidence="1">
        <text>a ribonucleoside 5'-phosphate + H2O = a ribonucleoside + phosphate</text>
        <dbReference type="Rhea" id="RHEA:12484"/>
        <dbReference type="ChEBI" id="CHEBI:15377"/>
        <dbReference type="ChEBI" id="CHEBI:18254"/>
        <dbReference type="ChEBI" id="CHEBI:43474"/>
        <dbReference type="ChEBI" id="CHEBI:58043"/>
        <dbReference type="EC" id="3.1.3.5"/>
    </reaction>
</comment>
<keyword evidence="8" id="KW-1185">Reference proteome</keyword>
<evidence type="ECO:0000256" key="1">
    <source>
        <dbReference type="ARBA" id="ARBA00000815"/>
    </source>
</evidence>
<proteinExistence type="inferred from homology"/>
<evidence type="ECO:0000313" key="8">
    <source>
        <dbReference type="Proteomes" id="UP000295662"/>
    </source>
</evidence>
<keyword evidence="4" id="KW-0479">Metal-binding</keyword>
<dbReference type="SUPFAM" id="SSF64167">
    <property type="entry name" value="SurE-like"/>
    <property type="match status" value="1"/>
</dbReference>
<name>A0A4R7S3K5_9BACT</name>
<dbReference type="EC" id="3.1.3.5" evidence="3"/>